<dbReference type="PANTHER" id="PTHR31236">
    <property type="entry name" value="BURP DOMAIN PROTEIN USPL1-LIKE"/>
    <property type="match status" value="1"/>
</dbReference>
<name>A0A0D9XEX1_9ORYZ</name>
<dbReference type="AlphaFoldDB" id="A0A0D9XEX1"/>
<feature type="chain" id="PRO_5002350299" description="BURP domain-containing protein" evidence="1">
    <location>
        <begin position="20"/>
        <end position="177"/>
    </location>
</feature>
<keyword evidence="1" id="KW-0732">Signal</keyword>
<dbReference type="PROSITE" id="PS51277">
    <property type="entry name" value="BURP"/>
    <property type="match status" value="1"/>
</dbReference>
<dbReference type="PANTHER" id="PTHR31236:SF3">
    <property type="entry name" value="BURP DOMAIN-CONTAINING PROTEIN 15"/>
    <property type="match status" value="1"/>
</dbReference>
<sequence>MACLLAVAVAAMALMVVQPGRQMAAFAARMSPPSATATAAEAFWRAAMPGAAMPDAIVELIHHYEHDGEAHATGDDPPPPMNFNYDDYRTDAAAPSPDVLKHADVSSSPPETATSTVFFLEDAVRGGDGGAAIAVVCHVDTARWDPDHAAFRLLGVRSGGGAAVCRAVAGGCVLAKN</sequence>
<dbReference type="Proteomes" id="UP000032180">
    <property type="component" value="Chromosome 9"/>
</dbReference>
<reference evidence="3 4" key="1">
    <citation type="submission" date="2012-08" db="EMBL/GenBank/DDBJ databases">
        <title>Oryza genome evolution.</title>
        <authorList>
            <person name="Wing R.A."/>
        </authorList>
    </citation>
    <scope>NUCLEOTIDE SEQUENCE</scope>
</reference>
<dbReference type="STRING" id="77586.A0A0D9XEX1"/>
<dbReference type="InterPro" id="IPR044816">
    <property type="entry name" value="BURP"/>
</dbReference>
<reference evidence="3" key="3">
    <citation type="submission" date="2015-04" db="UniProtKB">
        <authorList>
            <consortium name="EnsemblPlants"/>
        </authorList>
    </citation>
    <scope>IDENTIFICATION</scope>
</reference>
<proteinExistence type="predicted"/>
<feature type="signal peptide" evidence="1">
    <location>
        <begin position="1"/>
        <end position="19"/>
    </location>
</feature>
<keyword evidence="4" id="KW-1185">Reference proteome</keyword>
<feature type="domain" description="BURP" evidence="2">
    <location>
        <begin position="120"/>
        <end position="177"/>
    </location>
</feature>
<reference evidence="4" key="2">
    <citation type="submission" date="2013-12" db="EMBL/GenBank/DDBJ databases">
        <authorList>
            <person name="Yu Y."/>
            <person name="Lee S."/>
            <person name="de Baynast K."/>
            <person name="Wissotski M."/>
            <person name="Liu L."/>
            <person name="Talag J."/>
            <person name="Goicoechea J."/>
            <person name="Angelova A."/>
            <person name="Jetty R."/>
            <person name="Kudrna D."/>
            <person name="Golser W."/>
            <person name="Rivera L."/>
            <person name="Zhang J."/>
            <person name="Wing R."/>
        </authorList>
    </citation>
    <scope>NUCLEOTIDE SEQUENCE</scope>
</reference>
<dbReference type="InterPro" id="IPR004873">
    <property type="entry name" value="BURP_dom"/>
</dbReference>
<dbReference type="Pfam" id="PF03181">
    <property type="entry name" value="BURP"/>
    <property type="match status" value="1"/>
</dbReference>
<dbReference type="eggNOG" id="ENOG502R5W2">
    <property type="taxonomic scope" value="Eukaryota"/>
</dbReference>
<evidence type="ECO:0000259" key="2">
    <source>
        <dbReference type="PROSITE" id="PS51277"/>
    </source>
</evidence>
<protein>
    <recommendedName>
        <fullName evidence="2">BURP domain-containing protein</fullName>
    </recommendedName>
</protein>
<dbReference type="Gramene" id="LPERR09G10340.1">
    <property type="protein sequence ID" value="LPERR09G10340.1"/>
    <property type="gene ID" value="LPERR09G10340"/>
</dbReference>
<evidence type="ECO:0000256" key="1">
    <source>
        <dbReference type="SAM" id="SignalP"/>
    </source>
</evidence>
<evidence type="ECO:0000313" key="3">
    <source>
        <dbReference type="EnsemblPlants" id="LPERR09G10340.1"/>
    </source>
</evidence>
<evidence type="ECO:0000313" key="4">
    <source>
        <dbReference type="Proteomes" id="UP000032180"/>
    </source>
</evidence>
<accession>A0A0D9XEX1</accession>
<dbReference type="EnsemblPlants" id="LPERR09G10340.1">
    <property type="protein sequence ID" value="LPERR09G10340.1"/>
    <property type="gene ID" value="LPERR09G10340"/>
</dbReference>
<dbReference type="HOGENOM" id="CLU_011822_3_0_1"/>
<organism evidence="3 4">
    <name type="scientific">Leersia perrieri</name>
    <dbReference type="NCBI Taxonomy" id="77586"/>
    <lineage>
        <taxon>Eukaryota</taxon>
        <taxon>Viridiplantae</taxon>
        <taxon>Streptophyta</taxon>
        <taxon>Embryophyta</taxon>
        <taxon>Tracheophyta</taxon>
        <taxon>Spermatophyta</taxon>
        <taxon>Magnoliopsida</taxon>
        <taxon>Liliopsida</taxon>
        <taxon>Poales</taxon>
        <taxon>Poaceae</taxon>
        <taxon>BOP clade</taxon>
        <taxon>Oryzoideae</taxon>
        <taxon>Oryzeae</taxon>
        <taxon>Oryzinae</taxon>
        <taxon>Leersia</taxon>
    </lineage>
</organism>